<keyword evidence="3" id="KW-1185">Reference proteome</keyword>
<evidence type="ECO:0000313" key="2">
    <source>
        <dbReference type="EMBL" id="QDT56291.1"/>
    </source>
</evidence>
<dbReference type="RefSeq" id="WP_145033544.1">
    <property type="nucleotide sequence ID" value="NZ_CP036271.1"/>
</dbReference>
<reference evidence="2 3" key="1">
    <citation type="submission" date="2019-02" db="EMBL/GenBank/DDBJ databases">
        <title>Deep-cultivation of Planctomycetes and their phenomic and genomic characterization uncovers novel biology.</title>
        <authorList>
            <person name="Wiegand S."/>
            <person name="Jogler M."/>
            <person name="Boedeker C."/>
            <person name="Pinto D."/>
            <person name="Vollmers J."/>
            <person name="Rivas-Marin E."/>
            <person name="Kohn T."/>
            <person name="Peeters S.H."/>
            <person name="Heuer A."/>
            <person name="Rast P."/>
            <person name="Oberbeckmann S."/>
            <person name="Bunk B."/>
            <person name="Jeske O."/>
            <person name="Meyerdierks A."/>
            <person name="Storesund J.E."/>
            <person name="Kallscheuer N."/>
            <person name="Luecker S."/>
            <person name="Lage O.M."/>
            <person name="Pohl T."/>
            <person name="Merkel B.J."/>
            <person name="Hornburger P."/>
            <person name="Mueller R.-W."/>
            <person name="Bruemmer F."/>
            <person name="Labrenz M."/>
            <person name="Spormann A.M."/>
            <person name="Op den Camp H."/>
            <person name="Overmann J."/>
            <person name="Amann R."/>
            <person name="Jetten M.S.M."/>
            <person name="Mascher T."/>
            <person name="Medema M.H."/>
            <person name="Devos D.P."/>
            <person name="Kaster A.-K."/>
            <person name="Ovreas L."/>
            <person name="Rohde M."/>
            <person name="Galperin M.Y."/>
            <person name="Jogler C."/>
        </authorList>
    </citation>
    <scope>NUCLEOTIDE SEQUENCE [LARGE SCALE GENOMIC DNA]</scope>
    <source>
        <strain evidence="2 3">Pan44</strain>
    </source>
</reference>
<name>A0A517SJJ0_9PLAN</name>
<sequence length="243" mass="26869">MLHSGLRARTRFPWVPVDFRPLMTACAIVLVVTTAWTRAADTNAPAAESTTLDRCELYPLAVGTQWIFQSGPLIVREKVTAHEEMQGELCARIDTLYEDRVVSFEHLAVRSDGVYRVAVSGKPVEPPLKFLSLPPQAGAKWSVASKVADKMIRGDFVASEGQFHVRSSNGDRDQTFKTHRVTGENFQAAGESVSMSYDFVPQFGKVRQTARTAGLETTMELKDFHEPGQTPTRTARGGSNLLR</sequence>
<feature type="region of interest" description="Disordered" evidence="1">
    <location>
        <begin position="219"/>
        <end position="243"/>
    </location>
</feature>
<dbReference type="EMBL" id="CP036271">
    <property type="protein sequence ID" value="QDT56291.1"/>
    <property type="molecule type" value="Genomic_DNA"/>
</dbReference>
<dbReference type="AlphaFoldDB" id="A0A517SJJ0"/>
<accession>A0A517SJJ0</accession>
<dbReference type="Proteomes" id="UP000315700">
    <property type="component" value="Chromosome"/>
</dbReference>
<organism evidence="2 3">
    <name type="scientific">Caulifigura coniformis</name>
    <dbReference type="NCBI Taxonomy" id="2527983"/>
    <lineage>
        <taxon>Bacteria</taxon>
        <taxon>Pseudomonadati</taxon>
        <taxon>Planctomycetota</taxon>
        <taxon>Planctomycetia</taxon>
        <taxon>Planctomycetales</taxon>
        <taxon>Planctomycetaceae</taxon>
        <taxon>Caulifigura</taxon>
    </lineage>
</organism>
<dbReference type="OrthoDB" id="281452at2"/>
<evidence type="ECO:0000256" key="1">
    <source>
        <dbReference type="SAM" id="MobiDB-lite"/>
    </source>
</evidence>
<dbReference type="InParanoid" id="A0A517SJJ0"/>
<dbReference type="KEGG" id="ccos:Pan44_43440"/>
<gene>
    <name evidence="2" type="ORF">Pan44_43440</name>
</gene>
<protein>
    <submittedName>
        <fullName evidence="2">Uncharacterized protein</fullName>
    </submittedName>
</protein>
<evidence type="ECO:0000313" key="3">
    <source>
        <dbReference type="Proteomes" id="UP000315700"/>
    </source>
</evidence>
<proteinExistence type="predicted"/>